<dbReference type="AlphaFoldDB" id="A0A2W5FL09"/>
<protein>
    <recommendedName>
        <fullName evidence="3">EF-hand domain-containing protein</fullName>
    </recommendedName>
</protein>
<feature type="chain" id="PRO_5015970496" description="EF-hand domain-containing protein" evidence="2">
    <location>
        <begin position="23"/>
        <end position="113"/>
    </location>
</feature>
<dbReference type="Pfam" id="PF13202">
    <property type="entry name" value="EF-hand_5"/>
    <property type="match status" value="2"/>
</dbReference>
<dbReference type="PROSITE" id="PS50222">
    <property type="entry name" value="EF_HAND_2"/>
    <property type="match status" value="1"/>
</dbReference>
<dbReference type="SUPFAM" id="SSF47473">
    <property type="entry name" value="EF-hand"/>
    <property type="match status" value="1"/>
</dbReference>
<name>A0A2W5FL09_9BACT</name>
<comment type="caution">
    <text evidence="4">The sequence shown here is derived from an EMBL/GenBank/DDBJ whole genome shotgun (WGS) entry which is preliminary data.</text>
</comment>
<dbReference type="GO" id="GO:0005509">
    <property type="term" value="F:calcium ion binding"/>
    <property type="evidence" value="ECO:0007669"/>
    <property type="project" value="InterPro"/>
</dbReference>
<feature type="region of interest" description="Disordered" evidence="1">
    <location>
        <begin position="23"/>
        <end position="113"/>
    </location>
</feature>
<dbReference type="EMBL" id="QFOT01000017">
    <property type="protein sequence ID" value="PZP56705.1"/>
    <property type="molecule type" value="Genomic_DNA"/>
</dbReference>
<dbReference type="SMART" id="SM00054">
    <property type="entry name" value="EFh"/>
    <property type="match status" value="2"/>
</dbReference>
<evidence type="ECO:0000313" key="5">
    <source>
        <dbReference type="Proteomes" id="UP000249739"/>
    </source>
</evidence>
<evidence type="ECO:0000259" key="3">
    <source>
        <dbReference type="PROSITE" id="PS50222"/>
    </source>
</evidence>
<dbReference type="Proteomes" id="UP000249739">
    <property type="component" value="Unassembled WGS sequence"/>
</dbReference>
<dbReference type="InterPro" id="IPR011992">
    <property type="entry name" value="EF-hand-dom_pair"/>
</dbReference>
<reference evidence="4 5" key="1">
    <citation type="submission" date="2017-08" db="EMBL/GenBank/DDBJ databases">
        <title>Infants hospitalized years apart are colonized by the same room-sourced microbial strains.</title>
        <authorList>
            <person name="Brooks B."/>
            <person name="Olm M.R."/>
            <person name="Firek B.A."/>
            <person name="Baker R."/>
            <person name="Thomas B.C."/>
            <person name="Morowitz M.J."/>
            <person name="Banfield J.F."/>
        </authorList>
    </citation>
    <scope>NUCLEOTIDE SEQUENCE [LARGE SCALE GENOMIC DNA]</scope>
    <source>
        <strain evidence="4">S2_006_000_R2_64</strain>
    </source>
</reference>
<evidence type="ECO:0000256" key="1">
    <source>
        <dbReference type="SAM" id="MobiDB-lite"/>
    </source>
</evidence>
<dbReference type="CDD" id="cd00051">
    <property type="entry name" value="EFh"/>
    <property type="match status" value="1"/>
</dbReference>
<dbReference type="InterPro" id="IPR018247">
    <property type="entry name" value="EF_Hand_1_Ca_BS"/>
</dbReference>
<dbReference type="InterPro" id="IPR002048">
    <property type="entry name" value="EF_hand_dom"/>
</dbReference>
<feature type="compositionally biased region" description="Basic and acidic residues" evidence="1">
    <location>
        <begin position="48"/>
        <end position="104"/>
    </location>
</feature>
<organism evidence="4 5">
    <name type="scientific">Micavibrio aeruginosavorus</name>
    <dbReference type="NCBI Taxonomy" id="349221"/>
    <lineage>
        <taxon>Bacteria</taxon>
        <taxon>Pseudomonadati</taxon>
        <taxon>Bdellovibrionota</taxon>
        <taxon>Bdellovibrionia</taxon>
        <taxon>Bdellovibrionales</taxon>
        <taxon>Pseudobdellovibrionaceae</taxon>
        <taxon>Micavibrio</taxon>
    </lineage>
</organism>
<dbReference type="Gene3D" id="1.10.238.10">
    <property type="entry name" value="EF-hand"/>
    <property type="match status" value="1"/>
</dbReference>
<feature type="compositionally biased region" description="Basic and acidic residues" evidence="1">
    <location>
        <begin position="24"/>
        <end position="41"/>
    </location>
</feature>
<accession>A0A2W5FL09</accession>
<dbReference type="PROSITE" id="PS00018">
    <property type="entry name" value="EF_HAND_1"/>
    <property type="match status" value="1"/>
</dbReference>
<evidence type="ECO:0000256" key="2">
    <source>
        <dbReference type="SAM" id="SignalP"/>
    </source>
</evidence>
<gene>
    <name evidence="4" type="ORF">DI586_02745</name>
</gene>
<feature type="domain" description="EF-hand" evidence="3">
    <location>
        <begin position="56"/>
        <end position="91"/>
    </location>
</feature>
<evidence type="ECO:0000313" key="4">
    <source>
        <dbReference type="EMBL" id="PZP56705.1"/>
    </source>
</evidence>
<proteinExistence type="predicted"/>
<sequence length="113" mass="12792">MKKFIAPLMATALIFAGSAAFAEDAAKPDRKPPHDRFKEADSNSDGFLTKEEMKKGQEKRLDEMFSRTDADKDGKLSPEEMKKGREEMRKKWKERRAEHKDGDGKGPPPPEGE</sequence>
<keyword evidence="2" id="KW-0732">Signal</keyword>
<feature type="signal peptide" evidence="2">
    <location>
        <begin position="1"/>
        <end position="22"/>
    </location>
</feature>